<evidence type="ECO:0000256" key="1">
    <source>
        <dbReference type="ARBA" id="ARBA00004496"/>
    </source>
</evidence>
<dbReference type="EMBL" id="AMZO01000006">
    <property type="protein sequence ID" value="ELR66724.1"/>
    <property type="molecule type" value="Genomic_DNA"/>
</dbReference>
<dbReference type="OrthoDB" id="239260at2"/>
<evidence type="ECO:0000259" key="5">
    <source>
        <dbReference type="Pfam" id="PF00582"/>
    </source>
</evidence>
<gene>
    <name evidence="6" type="ORF">C942_04422</name>
</gene>
<keyword evidence="3" id="KW-0963">Cytoplasm</keyword>
<accession>L8JGV1</accession>
<evidence type="ECO:0000256" key="2">
    <source>
        <dbReference type="ARBA" id="ARBA00008791"/>
    </source>
</evidence>
<sequence>MSYQRLLFPIAPKQTVSTAFHQAFLFADKQKATVTLFTVIAELTEMKELSKYSVSTLNLLDHETNQCERQLEDYVTELKSQYPHITFETKVIVGIPFIEIIKEAASSNTDLIVIDAHRDNKETACKWGTTTRHLMRKSPTPIWAIRSLPDKKAEIKKVAASIDVTDAECAELNKRILQVGHDFAAINNAALYPCHAWRLESEGYLREWNRSTDLEIAVIAKQMRDDRTVRMEALTTPYESSETPIEITLLEGNAKRVLPDYINSHDIDLVIMGTVSRTGIAGFLMGNTSEYMLDKIQCSVLTLKPEEFESPVLKK</sequence>
<dbReference type="Gene3D" id="3.40.50.12370">
    <property type="match status" value="1"/>
</dbReference>
<feature type="domain" description="UspA" evidence="5">
    <location>
        <begin position="3"/>
        <end position="146"/>
    </location>
</feature>
<dbReference type="GO" id="GO:0005737">
    <property type="term" value="C:cytoplasm"/>
    <property type="evidence" value="ECO:0007669"/>
    <property type="project" value="UniProtKB-SubCell"/>
</dbReference>
<evidence type="ECO:0000256" key="4">
    <source>
        <dbReference type="ARBA" id="ARBA00037131"/>
    </source>
</evidence>
<dbReference type="RefSeq" id="WP_007463634.1">
    <property type="nucleotide sequence ID" value="NZ_AMZO01000006.1"/>
</dbReference>
<comment type="caution">
    <text evidence="6">The sequence shown here is derived from an EMBL/GenBank/DDBJ whole genome shotgun (WGS) entry which is preliminary data.</text>
</comment>
<reference evidence="6 7" key="1">
    <citation type="submission" date="2012-12" db="EMBL/GenBank/DDBJ databases">
        <title>Genome Assembly of Photobacterium sp. AK15.</title>
        <authorList>
            <person name="Khatri I."/>
            <person name="Vaidya B."/>
            <person name="Srinivas T.N.R."/>
            <person name="Subramanian S."/>
            <person name="Pinnaka A."/>
        </authorList>
    </citation>
    <scope>NUCLEOTIDE SEQUENCE [LARGE SCALE GENOMIC DNA]</scope>
    <source>
        <strain evidence="6 7">AK15</strain>
    </source>
</reference>
<evidence type="ECO:0000313" key="7">
    <source>
        <dbReference type="Proteomes" id="UP000011134"/>
    </source>
</evidence>
<keyword evidence="7" id="KW-1185">Reference proteome</keyword>
<dbReference type="Proteomes" id="UP000011134">
    <property type="component" value="Unassembled WGS sequence"/>
</dbReference>
<name>L8JGV1_9GAMM</name>
<comment type="function">
    <text evidence="4">Required for resistance to DNA-damaging agents.</text>
</comment>
<dbReference type="PANTHER" id="PTHR47892:SF1">
    <property type="entry name" value="UNIVERSAL STRESS PROTEIN E"/>
    <property type="match status" value="1"/>
</dbReference>
<dbReference type="PANTHER" id="PTHR47892">
    <property type="entry name" value="UNIVERSAL STRESS PROTEIN E"/>
    <property type="match status" value="1"/>
</dbReference>
<comment type="similarity">
    <text evidence="2">Belongs to the universal stress protein A family.</text>
</comment>
<feature type="domain" description="UspA" evidence="5">
    <location>
        <begin position="174"/>
        <end position="303"/>
    </location>
</feature>
<dbReference type="AlphaFoldDB" id="L8JGV1"/>
<protein>
    <submittedName>
        <fullName evidence="6">Universal stress protein family 1</fullName>
    </submittedName>
</protein>
<comment type="subcellular location">
    <subcellularLocation>
        <location evidence="1">Cytoplasm</location>
    </subcellularLocation>
</comment>
<dbReference type="InterPro" id="IPR006016">
    <property type="entry name" value="UspA"/>
</dbReference>
<dbReference type="Pfam" id="PF00582">
    <property type="entry name" value="Usp"/>
    <property type="match status" value="2"/>
</dbReference>
<proteinExistence type="inferred from homology"/>
<dbReference type="SUPFAM" id="SSF52402">
    <property type="entry name" value="Adenine nucleotide alpha hydrolases-like"/>
    <property type="match status" value="2"/>
</dbReference>
<dbReference type="CDD" id="cd00293">
    <property type="entry name" value="USP-like"/>
    <property type="match status" value="1"/>
</dbReference>
<organism evidence="6 7">
    <name type="scientific">Photobacterium marinum</name>
    <dbReference type="NCBI Taxonomy" id="1056511"/>
    <lineage>
        <taxon>Bacteria</taxon>
        <taxon>Pseudomonadati</taxon>
        <taxon>Pseudomonadota</taxon>
        <taxon>Gammaproteobacteria</taxon>
        <taxon>Vibrionales</taxon>
        <taxon>Vibrionaceae</taxon>
        <taxon>Photobacterium</taxon>
    </lineage>
</organism>
<evidence type="ECO:0000256" key="3">
    <source>
        <dbReference type="ARBA" id="ARBA00022490"/>
    </source>
</evidence>
<evidence type="ECO:0000313" key="6">
    <source>
        <dbReference type="EMBL" id="ELR66724.1"/>
    </source>
</evidence>
<dbReference type="PATRIC" id="fig|1056511.3.peg.1251"/>